<dbReference type="RefSeq" id="WP_235670377.1">
    <property type="nucleotide sequence ID" value="NZ_VDCI01000019.1"/>
</dbReference>
<feature type="region of interest" description="Disordered" evidence="1">
    <location>
        <begin position="1019"/>
        <end position="1049"/>
    </location>
</feature>
<dbReference type="InterPro" id="IPR002126">
    <property type="entry name" value="Cadherin-like_dom"/>
</dbReference>
<dbReference type="SUPFAM" id="SSF49313">
    <property type="entry name" value="Cadherin-like"/>
    <property type="match status" value="1"/>
</dbReference>
<dbReference type="InterPro" id="IPR001343">
    <property type="entry name" value="Hemolysn_Ca-bd"/>
</dbReference>
<dbReference type="GO" id="GO:0007156">
    <property type="term" value="P:homophilic cell adhesion via plasma membrane adhesion molecules"/>
    <property type="evidence" value="ECO:0007669"/>
    <property type="project" value="InterPro"/>
</dbReference>
<feature type="domain" description="Cadherin" evidence="2">
    <location>
        <begin position="1910"/>
        <end position="2011"/>
    </location>
</feature>
<dbReference type="InterPro" id="IPR006644">
    <property type="entry name" value="Cadg"/>
</dbReference>
<dbReference type="Gene3D" id="2.60.40.2700">
    <property type="match status" value="17"/>
</dbReference>
<dbReference type="Pfam" id="PF16184">
    <property type="entry name" value="Cadherin_3"/>
    <property type="match status" value="1"/>
</dbReference>
<organism evidence="3 4">
    <name type="scientific">Prosthecochloris vibrioformis</name>
    <name type="common">Chlorobium vibrioforme</name>
    <dbReference type="NCBI Taxonomy" id="1098"/>
    <lineage>
        <taxon>Bacteria</taxon>
        <taxon>Pseudomonadati</taxon>
        <taxon>Chlorobiota</taxon>
        <taxon>Chlorobiia</taxon>
        <taxon>Chlorobiales</taxon>
        <taxon>Chlorobiaceae</taxon>
        <taxon>Prosthecochloris</taxon>
    </lineage>
</organism>
<dbReference type="SUPFAM" id="SSF51120">
    <property type="entry name" value="beta-Roll"/>
    <property type="match status" value="1"/>
</dbReference>
<keyword evidence="4" id="KW-1185">Reference proteome</keyword>
<protein>
    <recommendedName>
        <fullName evidence="2">Cadherin domain-containing protein</fullName>
    </recommendedName>
</protein>
<dbReference type="PROSITE" id="PS51854">
    <property type="entry name" value="CSPG"/>
    <property type="match status" value="1"/>
</dbReference>
<dbReference type="InterPro" id="IPR011049">
    <property type="entry name" value="Serralysin-like_metalloprot_C"/>
</dbReference>
<dbReference type="InterPro" id="IPR039005">
    <property type="entry name" value="CSPG_rpt"/>
</dbReference>
<evidence type="ECO:0000259" key="2">
    <source>
        <dbReference type="PROSITE" id="PS50268"/>
    </source>
</evidence>
<evidence type="ECO:0000256" key="1">
    <source>
        <dbReference type="SAM" id="MobiDB-lite"/>
    </source>
</evidence>
<dbReference type="EMBL" id="VDCI01000019">
    <property type="protein sequence ID" value="TNJ34042.1"/>
    <property type="molecule type" value="Genomic_DNA"/>
</dbReference>
<name>A0A5C4RST2_PROVB</name>
<proteinExistence type="predicted"/>
<comment type="caution">
    <text evidence="3">The sequence shown here is derived from an EMBL/GenBank/DDBJ whole genome shotgun (WGS) entry which is preliminary data.</text>
</comment>
<dbReference type="InterPro" id="IPR015919">
    <property type="entry name" value="Cadherin-like_sf"/>
</dbReference>
<feature type="non-terminal residue" evidence="3">
    <location>
        <position position="2079"/>
    </location>
</feature>
<dbReference type="Pfam" id="PF00353">
    <property type="entry name" value="HemolysinCabind"/>
    <property type="match status" value="2"/>
</dbReference>
<feature type="non-terminal residue" evidence="3">
    <location>
        <position position="1"/>
    </location>
</feature>
<reference evidence="3 4" key="1">
    <citation type="submission" date="2019-05" db="EMBL/GenBank/DDBJ databases">
        <title>Draft Whole-Genome sequence of the green sulfur bacterium Prosthecochloris vibrioformis DSM 260.</title>
        <authorList>
            <person name="Meyer T.E."/>
            <person name="Kyndt J.A."/>
        </authorList>
    </citation>
    <scope>NUCLEOTIDE SEQUENCE [LARGE SCALE GENOMIC DNA]</scope>
    <source>
        <strain evidence="3 4">DSM 260</strain>
    </source>
</reference>
<feature type="compositionally biased region" description="Polar residues" evidence="1">
    <location>
        <begin position="1023"/>
        <end position="1046"/>
    </location>
</feature>
<dbReference type="Pfam" id="PF05345">
    <property type="entry name" value="He_PIG"/>
    <property type="match status" value="1"/>
</dbReference>
<gene>
    <name evidence="3" type="ORF">FGF68_10620</name>
</gene>
<dbReference type="InterPro" id="IPR013783">
    <property type="entry name" value="Ig-like_fold"/>
</dbReference>
<evidence type="ECO:0000313" key="3">
    <source>
        <dbReference type="EMBL" id="TNJ34042.1"/>
    </source>
</evidence>
<dbReference type="PRINTS" id="PR00313">
    <property type="entry name" value="CABNDNGRPT"/>
</dbReference>
<sequence>GELTASISDLADEDGAVTGTTYQWEISDDDSNWAAIDGATSASYTVASDQTQVAKYIRVTAETTDALGGTTTFTSVSQQVENVNDDPEGSVTIEGTVEEGQTLTANISTLDDEDGLGEFSYQWYADGDAIADATANIYTLTQSEVGKTITVEVSYTDDEGTDESVTSSATAAVANVDDEATGSLGISGTVEEGGELTASISDLADDDGAVTGTTYQWQISDDNSTWTDIVDATSATYTIADDQSQVDKYIRVTAETTDELGGTTTFISESQQVANVNDAPTGNVTIDGTVTEGETLTANTSTLVDEDGLGTLNYQWYAGDDAISGATASSYTLTQAEVGKAITVEVSYTDDEDTAESVTSASTVAVLNSNFDPEGTLTITGDLTQGKELTANADLTDPDGRTEGYTYTWYANGIVISGANQSTYTLTQAEVDKQIRVEVSYTDNEGVYESVKSLPTAKVANVNDAPTGEVVIEGSVTEGGILSANTDTLADPDGLGELSYQWYADDSEITGATESVYTLTQTEVGKAIKVVVSYTDKGGEVESVESAPTSVVTNTNNAPTGEVTIDGTVTEGQTLEVNTTNLDDTDVLSDTLTYQWKANGAAIVGATASTYTLTQAEVGKVITVVVSYTDDGGTKESVTSVATAAVANVDDEATGTLEVSGTVQQGEELSASITALADPDGALTGTTYQWQVSDDGTSSWDDIGGATGATFTLDGQSLVGKFIRVTAVTTDALNGTTEFTSDATVAVENANDTPAGSVTITGTVKQGEPLTADTSTLADADGLPATLNYRWYADGDAINDATSATYTLTQAEVGKVITVEVSFTDNGGYDEVVTSASTAAVENVDDEATGTLEITGTAEEGAELTASISDLDDEDGSTVTTYQWQISDDESIWTAIDGATSSVYALEDDQSQVGKYIRVTAETTDTLGGTTTFESASQQVVNVNDEPTGSVTIDGVLTQGKTLTANTDTLADADGLGTLSYQWYADGAEISDATSVIYKLTQDEVGKEITVKVTYTDDEGTAESVTSSATEAVQNVNDTPTGSVTIPGTVKQGETLTADASTLADADGLPTTLNYQWYADNEVIGGATEESYTLTQAEVGKSITVEVSYTDDQNTGESITSAATVTVREITNENNTPAGTVTVTGTVKQGETLTADTSSLADADGLPATLNYQWYADGSEIIDATSETYDLTQEEVGKVITVKVSYEDNSGNDEIVTSAATAAVENVDDEATGELEISGTVQEGAALSAGIATPADVDGEIVLTTYQWEISDNGTDWSAIAGATKATYTIEDDQSQVGTYIRVTAETTDELGGTTTFESDATTAVLNVNDDPTGTVTVSGTPEEGVLLRAVTSQLDDADGLGAFSFQWYANGAKITDATSATYELTQDEVGETITVEVSYTDGEGTAESVTSAATAAVANVDDEATGTLEISGTVAEGEEVTANLANVTDADGTVTSTTYQWQISEDNSTWTDIEGATTDTYTIADDQSQVGSYIRVTVETTDELGGTTILASGSSEVQNVNDAPEFLEGDIAPLLIIKGGEAVISATKLDPTDPDDGAEHLTYNLTSDVTYGTLWLDGDDDQERDAGEELAVGSTFTQADIDADLLFYSHNGGDEHDSFEFEVTDEAGESTGSKTFTITVYGTKTVEDSGVASESATVAAEEIDGAISPDDALTAFTDSLVKGSSKEEREEISEKQDAFLQEAGDDVTVRSVRVEPMGDVAEGEEVYLSVGGSADGTEALVLDLSAYESGTVVTIDFNDVDFAVVTGAISATGGSGSNILVADGAAQFVVLGEDDDTLDGGAGDDYIGSEGGDDYLIGGPGNDTVVGGADDDTLVGGADNDTLDGGTGNDTAVYSGDFDEYEITYNAATLTYTIKDTEDDRDGTDTVTGVENFEFADGTRTDILAPVVDQGIADRTVQENASVTFSILSTAFDSVDGDTLTYAAQLVDGNELPDWLELEGSTFTYSPGDDHQGGYEVTVTATDDSGLSASDTFTLTVSNVNAEPEGAPRIIGTARQNQELSVDTTGISDADGLGTLSYQWYADDTAITGATSATYTLTQAEVGKAIKVEVSYTDDEGT</sequence>
<dbReference type="Gene3D" id="2.60.40.10">
    <property type="entry name" value="Immunoglobulins"/>
    <property type="match status" value="1"/>
</dbReference>
<dbReference type="PROSITE" id="PS50268">
    <property type="entry name" value="CADHERIN_2"/>
    <property type="match status" value="1"/>
</dbReference>
<dbReference type="GO" id="GO:0005509">
    <property type="term" value="F:calcium ion binding"/>
    <property type="evidence" value="ECO:0007669"/>
    <property type="project" value="InterPro"/>
</dbReference>
<dbReference type="GO" id="GO:0016020">
    <property type="term" value="C:membrane"/>
    <property type="evidence" value="ECO:0007669"/>
    <property type="project" value="InterPro"/>
</dbReference>
<dbReference type="Proteomes" id="UP000309544">
    <property type="component" value="Unassembled WGS sequence"/>
</dbReference>
<accession>A0A5C4RST2</accession>
<evidence type="ECO:0000313" key="4">
    <source>
        <dbReference type="Proteomes" id="UP000309544"/>
    </source>
</evidence>
<dbReference type="SMART" id="SM00736">
    <property type="entry name" value="CADG"/>
    <property type="match status" value="1"/>
</dbReference>